<evidence type="ECO:0000256" key="3">
    <source>
        <dbReference type="ARBA" id="ARBA00021310"/>
    </source>
</evidence>
<evidence type="ECO:0000259" key="9">
    <source>
        <dbReference type="Pfam" id="PF11967"/>
    </source>
</evidence>
<evidence type="ECO:0000256" key="5">
    <source>
        <dbReference type="ARBA" id="ARBA00023172"/>
    </source>
</evidence>
<proteinExistence type="inferred from homology"/>
<comment type="function">
    <text evidence="1 8">Involved in DNA repair and RecF pathway recombination.</text>
</comment>
<dbReference type="InterPro" id="IPR022572">
    <property type="entry name" value="DNA_rep/recomb_RecO_N"/>
</dbReference>
<evidence type="ECO:0000256" key="2">
    <source>
        <dbReference type="ARBA" id="ARBA00007452"/>
    </source>
</evidence>
<keyword evidence="4 8" id="KW-0227">DNA damage</keyword>
<dbReference type="Gene3D" id="2.40.50.140">
    <property type="entry name" value="Nucleic acid-binding proteins"/>
    <property type="match status" value="1"/>
</dbReference>
<dbReference type="GO" id="GO:0006310">
    <property type="term" value="P:DNA recombination"/>
    <property type="evidence" value="ECO:0007669"/>
    <property type="project" value="UniProtKB-UniRule"/>
</dbReference>
<dbReference type="SUPFAM" id="SSF57863">
    <property type="entry name" value="ArfGap/RecO-like zinc finger"/>
    <property type="match status" value="1"/>
</dbReference>
<dbReference type="GO" id="GO:0043590">
    <property type="term" value="C:bacterial nucleoid"/>
    <property type="evidence" value="ECO:0007669"/>
    <property type="project" value="TreeGrafter"/>
</dbReference>
<dbReference type="InterPro" id="IPR037278">
    <property type="entry name" value="ARFGAP/RecO"/>
</dbReference>
<dbReference type="SUPFAM" id="SSF50249">
    <property type="entry name" value="Nucleic acid-binding proteins"/>
    <property type="match status" value="1"/>
</dbReference>
<keyword evidence="5 8" id="KW-0233">DNA recombination</keyword>
<dbReference type="HAMAP" id="MF_00201">
    <property type="entry name" value="RecO"/>
    <property type="match status" value="1"/>
</dbReference>
<gene>
    <name evidence="8" type="primary">recO</name>
    <name evidence="10" type="ORF">BAL341_754</name>
</gene>
<feature type="domain" description="DNA replication/recombination mediator RecO N-terminal" evidence="9">
    <location>
        <begin position="7"/>
        <end position="70"/>
    </location>
</feature>
<protein>
    <recommendedName>
        <fullName evidence="3 8">DNA repair protein RecO</fullName>
    </recommendedName>
    <alternativeName>
        <fullName evidence="7 8">Recombination protein O</fullName>
    </alternativeName>
</protein>
<dbReference type="Pfam" id="PF11967">
    <property type="entry name" value="RecO_N"/>
    <property type="match status" value="1"/>
</dbReference>
<evidence type="ECO:0000256" key="6">
    <source>
        <dbReference type="ARBA" id="ARBA00023204"/>
    </source>
</evidence>
<evidence type="ECO:0000256" key="8">
    <source>
        <dbReference type="HAMAP-Rule" id="MF_00201"/>
    </source>
</evidence>
<dbReference type="InterPro" id="IPR003717">
    <property type="entry name" value="RecO"/>
</dbReference>
<organism evidence="10">
    <name type="scientific">Rheinheimera sp. BAL341</name>
    <dbReference type="NCBI Taxonomy" id="1708203"/>
    <lineage>
        <taxon>Bacteria</taxon>
        <taxon>Pseudomonadati</taxon>
        <taxon>Pseudomonadota</taxon>
        <taxon>Gammaproteobacteria</taxon>
        <taxon>Chromatiales</taxon>
        <taxon>Chromatiaceae</taxon>
        <taxon>Rheinheimera</taxon>
    </lineage>
</organism>
<dbReference type="AlphaFoldDB" id="A0A486XJN8"/>
<reference evidence="10" key="1">
    <citation type="submission" date="2019-04" db="EMBL/GenBank/DDBJ databases">
        <authorList>
            <person name="Brambilla D."/>
        </authorList>
    </citation>
    <scope>NUCLEOTIDE SEQUENCE</scope>
    <source>
        <strain evidence="10">BAL1</strain>
    </source>
</reference>
<comment type="similarity">
    <text evidence="2 8">Belongs to the RecO family.</text>
</comment>
<dbReference type="NCBIfam" id="TIGR00613">
    <property type="entry name" value="reco"/>
    <property type="match status" value="1"/>
</dbReference>
<name>A0A486XJN8_9GAMM</name>
<evidence type="ECO:0000313" key="10">
    <source>
        <dbReference type="EMBL" id="VHO02350.1"/>
    </source>
</evidence>
<evidence type="ECO:0000256" key="1">
    <source>
        <dbReference type="ARBA" id="ARBA00003065"/>
    </source>
</evidence>
<evidence type="ECO:0000256" key="4">
    <source>
        <dbReference type="ARBA" id="ARBA00022763"/>
    </source>
</evidence>
<dbReference type="PANTHER" id="PTHR33991:SF1">
    <property type="entry name" value="DNA REPAIR PROTEIN RECO"/>
    <property type="match status" value="1"/>
</dbReference>
<dbReference type="PANTHER" id="PTHR33991">
    <property type="entry name" value="DNA REPAIR PROTEIN RECO"/>
    <property type="match status" value="1"/>
</dbReference>
<dbReference type="Pfam" id="PF02565">
    <property type="entry name" value="RecO_C"/>
    <property type="match status" value="1"/>
</dbReference>
<evidence type="ECO:0000256" key="7">
    <source>
        <dbReference type="ARBA" id="ARBA00033409"/>
    </source>
</evidence>
<accession>A0A486XJN8</accession>
<sequence length="228" mass="25701">MHAELWPAYILHSRALAEDKLVLQLLLPQFGRLSAVVRKKQGKRRLALQPFQLFMLQLVGRSELKTVKLIEEAGPALQLSGKVLYSGIYLNELLCRLWPDNLAAEQLFSLYQTSLDALHQVQSNGTELEPCLRQFEFALLAELGLPIDWHSDAHGNPLRANQCYQWQHEQGFMVATTGIAGQHLLNIGQAQWQDKQTCQSAKQLSRQILAPLLGNKPLASRTLFVQGQ</sequence>
<dbReference type="Gene3D" id="1.20.1440.120">
    <property type="entry name" value="Recombination protein O, C-terminal domain"/>
    <property type="match status" value="1"/>
</dbReference>
<dbReference type="InterPro" id="IPR042242">
    <property type="entry name" value="RecO_C"/>
</dbReference>
<dbReference type="GO" id="GO:0006302">
    <property type="term" value="P:double-strand break repair"/>
    <property type="evidence" value="ECO:0007669"/>
    <property type="project" value="TreeGrafter"/>
</dbReference>
<dbReference type="EMBL" id="CAAJGR010000070">
    <property type="protein sequence ID" value="VHO02350.1"/>
    <property type="molecule type" value="Genomic_DNA"/>
</dbReference>
<keyword evidence="6 8" id="KW-0234">DNA repair</keyword>
<dbReference type="InterPro" id="IPR012340">
    <property type="entry name" value="NA-bd_OB-fold"/>
</dbReference>